<evidence type="ECO:0000256" key="1">
    <source>
        <dbReference type="SAM" id="Phobius"/>
    </source>
</evidence>
<keyword evidence="1" id="KW-0812">Transmembrane</keyword>
<evidence type="ECO:0000313" key="3">
    <source>
        <dbReference type="Proteomes" id="UP001321047"/>
    </source>
</evidence>
<reference evidence="2 3" key="1">
    <citation type="submission" date="2022-09" db="EMBL/GenBank/DDBJ databases">
        <title>Enrichment on poylsaccharides allowed isolation of novel metabolic and taxonomic groups of Haloarchaea.</title>
        <authorList>
            <person name="Sorokin D.Y."/>
            <person name="Elcheninov A.G."/>
            <person name="Khizhniak T.V."/>
            <person name="Kolganova T.V."/>
            <person name="Kublanov I.V."/>
        </authorList>
    </citation>
    <scope>NUCLEOTIDE SEQUENCE [LARGE SCALE GENOMIC DNA]</scope>
    <source>
        <strain evidence="2 3">AArc-curdl1</strain>
    </source>
</reference>
<protein>
    <submittedName>
        <fullName evidence="2">Uncharacterized protein</fullName>
    </submittedName>
</protein>
<keyword evidence="1" id="KW-0472">Membrane</keyword>
<proteinExistence type="predicted"/>
<feature type="transmembrane region" description="Helical" evidence="1">
    <location>
        <begin position="135"/>
        <end position="152"/>
    </location>
</feature>
<comment type="caution">
    <text evidence="2">The sequence shown here is derived from an EMBL/GenBank/DDBJ whole genome shotgun (WGS) entry which is preliminary data.</text>
</comment>
<keyword evidence="1" id="KW-1133">Transmembrane helix</keyword>
<feature type="transmembrane region" description="Helical" evidence="1">
    <location>
        <begin position="158"/>
        <end position="175"/>
    </location>
</feature>
<dbReference type="RefSeq" id="WP_342808824.1">
    <property type="nucleotide sequence ID" value="NZ_JAOPJZ010000007.1"/>
</dbReference>
<dbReference type="EMBL" id="JAOPJZ010000007">
    <property type="protein sequence ID" value="MCU4752492.1"/>
    <property type="molecule type" value="Genomic_DNA"/>
</dbReference>
<evidence type="ECO:0000313" key="2">
    <source>
        <dbReference type="EMBL" id="MCU4752492.1"/>
    </source>
</evidence>
<sequence length="176" mass="19261">MRLTPSWLRSDTSAEEADSGVYDVSGVTVYQCSGNGFPNSDTQVESRVDAYLPRSDERLLAVLESMETPVTVDEIADQLIEPARPSIDTWAAVHQHLQCETLPALDERGDIDFNQTDGIVESAAADTSRRTLHSFTFLGLVAITLLVPLIAFVSLSTLTAVLVSLVTMLFTLWFVP</sequence>
<gene>
    <name evidence="2" type="ORF">OB919_10910</name>
</gene>
<organism evidence="2 3">
    <name type="scientific">Natronosalvus hydrolyticus</name>
    <dbReference type="NCBI Taxonomy" id="2979988"/>
    <lineage>
        <taxon>Archaea</taxon>
        <taxon>Methanobacteriati</taxon>
        <taxon>Methanobacteriota</taxon>
        <taxon>Stenosarchaea group</taxon>
        <taxon>Halobacteria</taxon>
        <taxon>Halobacteriales</taxon>
        <taxon>Natrialbaceae</taxon>
        <taxon>Natronosalvus</taxon>
    </lineage>
</organism>
<keyword evidence="3" id="KW-1185">Reference proteome</keyword>
<accession>A0AAP2Z875</accession>
<dbReference type="AlphaFoldDB" id="A0AAP2Z875"/>
<name>A0AAP2Z875_9EURY</name>
<dbReference type="Proteomes" id="UP001321047">
    <property type="component" value="Unassembled WGS sequence"/>
</dbReference>